<sequence>MATSAQVPAQGVLLQKFTEIALKDVKSTFKKIRERGSALTAKAFRSELNCNNEDLRSVRQWNDEIVGETFSLQEDFKKTQMALCLAIAMLKGKDVKDVEEQYNHDLEKVAISEKIVNHWKKDANTICHEYVEDTGLDEWLSDVEELDNRYTDNELHSKPEE</sequence>
<gene>
    <name evidence="1" type="ORF">HK097_008981</name>
</gene>
<keyword evidence="2" id="KW-1185">Reference proteome</keyword>
<name>A0AAD5S9I8_9FUNG</name>
<dbReference type="AlphaFoldDB" id="A0AAD5S9I8"/>
<evidence type="ECO:0000313" key="2">
    <source>
        <dbReference type="Proteomes" id="UP001212841"/>
    </source>
</evidence>
<evidence type="ECO:0000313" key="1">
    <source>
        <dbReference type="EMBL" id="KAJ3050031.1"/>
    </source>
</evidence>
<reference evidence="1" key="1">
    <citation type="submission" date="2020-05" db="EMBL/GenBank/DDBJ databases">
        <title>Phylogenomic resolution of chytrid fungi.</title>
        <authorList>
            <person name="Stajich J.E."/>
            <person name="Amses K."/>
            <person name="Simmons R."/>
            <person name="Seto K."/>
            <person name="Myers J."/>
            <person name="Bonds A."/>
            <person name="Quandt C.A."/>
            <person name="Barry K."/>
            <person name="Liu P."/>
            <person name="Grigoriev I."/>
            <person name="Longcore J.E."/>
            <person name="James T.Y."/>
        </authorList>
    </citation>
    <scope>NUCLEOTIDE SEQUENCE</scope>
    <source>
        <strain evidence="1">JEL0318</strain>
    </source>
</reference>
<organism evidence="1 2">
    <name type="scientific">Rhizophlyctis rosea</name>
    <dbReference type="NCBI Taxonomy" id="64517"/>
    <lineage>
        <taxon>Eukaryota</taxon>
        <taxon>Fungi</taxon>
        <taxon>Fungi incertae sedis</taxon>
        <taxon>Chytridiomycota</taxon>
        <taxon>Chytridiomycota incertae sedis</taxon>
        <taxon>Chytridiomycetes</taxon>
        <taxon>Rhizophlyctidales</taxon>
        <taxon>Rhizophlyctidaceae</taxon>
        <taxon>Rhizophlyctis</taxon>
    </lineage>
</organism>
<comment type="caution">
    <text evidence="1">The sequence shown here is derived from an EMBL/GenBank/DDBJ whole genome shotgun (WGS) entry which is preliminary data.</text>
</comment>
<protein>
    <submittedName>
        <fullName evidence="1">Uncharacterized protein</fullName>
    </submittedName>
</protein>
<dbReference type="EMBL" id="JADGJD010000562">
    <property type="protein sequence ID" value="KAJ3050031.1"/>
    <property type="molecule type" value="Genomic_DNA"/>
</dbReference>
<proteinExistence type="predicted"/>
<accession>A0AAD5S9I8</accession>
<dbReference type="Proteomes" id="UP001212841">
    <property type="component" value="Unassembled WGS sequence"/>
</dbReference>